<name>A0A5C8NFM7_9ACTN</name>
<dbReference type="PANTHER" id="PTHR48079:SF6">
    <property type="entry name" value="NAD(P)-BINDING DOMAIN-CONTAINING PROTEIN-RELATED"/>
    <property type="match status" value="1"/>
</dbReference>
<organism evidence="2 3">
    <name type="scientific">Aeromicrobium terrae</name>
    <dbReference type="NCBI Taxonomy" id="2498846"/>
    <lineage>
        <taxon>Bacteria</taxon>
        <taxon>Bacillati</taxon>
        <taxon>Actinomycetota</taxon>
        <taxon>Actinomycetes</taxon>
        <taxon>Propionibacteriales</taxon>
        <taxon>Nocardioidaceae</taxon>
        <taxon>Aeromicrobium</taxon>
    </lineage>
</organism>
<dbReference type="SUPFAM" id="SSF51735">
    <property type="entry name" value="NAD(P)-binding Rossmann-fold domains"/>
    <property type="match status" value="1"/>
</dbReference>
<evidence type="ECO:0000313" key="3">
    <source>
        <dbReference type="Proteomes" id="UP000321571"/>
    </source>
</evidence>
<dbReference type="Gene3D" id="3.40.50.720">
    <property type="entry name" value="NAD(P)-binding Rossmann-like Domain"/>
    <property type="match status" value="1"/>
</dbReference>
<dbReference type="InterPro" id="IPR051783">
    <property type="entry name" value="NAD(P)-dependent_oxidoreduct"/>
</dbReference>
<dbReference type="PANTHER" id="PTHR48079">
    <property type="entry name" value="PROTEIN YEEZ"/>
    <property type="match status" value="1"/>
</dbReference>
<dbReference type="RefSeq" id="WP_147687134.1">
    <property type="nucleotide sequence ID" value="NZ_VDUX01000006.1"/>
</dbReference>
<dbReference type="GO" id="GO:0005737">
    <property type="term" value="C:cytoplasm"/>
    <property type="evidence" value="ECO:0007669"/>
    <property type="project" value="TreeGrafter"/>
</dbReference>
<feature type="domain" description="NAD-dependent epimerase/dehydratase" evidence="1">
    <location>
        <begin position="3"/>
        <end position="208"/>
    </location>
</feature>
<reference evidence="2 3" key="1">
    <citation type="submission" date="2019-06" db="EMBL/GenBank/DDBJ databases">
        <title>Aeromicrobium sp. nov., isolated from a maize field.</title>
        <authorList>
            <person name="Lin S.-Y."/>
            <person name="Tsai C.-F."/>
            <person name="Young C.-C."/>
        </authorList>
    </citation>
    <scope>NUCLEOTIDE SEQUENCE [LARGE SCALE GENOMIC DNA]</scope>
    <source>
        <strain evidence="2 3">CC-CFT486</strain>
    </source>
</reference>
<accession>A0A5C8NFM7</accession>
<dbReference type="AlphaFoldDB" id="A0A5C8NFM7"/>
<proteinExistence type="predicted"/>
<dbReference type="EMBL" id="VDUX01000006">
    <property type="protein sequence ID" value="TXL57609.1"/>
    <property type="molecule type" value="Genomic_DNA"/>
</dbReference>
<dbReference type="Proteomes" id="UP000321571">
    <property type="component" value="Unassembled WGS sequence"/>
</dbReference>
<comment type="caution">
    <text evidence="2">The sequence shown here is derived from an EMBL/GenBank/DDBJ whole genome shotgun (WGS) entry which is preliminary data.</text>
</comment>
<evidence type="ECO:0000259" key="1">
    <source>
        <dbReference type="Pfam" id="PF01370"/>
    </source>
</evidence>
<dbReference type="InterPro" id="IPR001509">
    <property type="entry name" value="Epimerase_deHydtase"/>
</dbReference>
<sequence length="302" mass="32195">MTIVITGAGPIGSTIARQYADRGVAVRILTRSGSGPDHPLVERRKVDVTDRDALLKAARDADVIHHCIHASAYVADVWRRELPYAEQVVLDVAEQVGAVVVFPESLYAFDTSGVITESGPRSTNGGKPAIRRELLAARAASPARTISVVASDYFGPGAGARAHAGDRMLEPATRGGTFRALGSVDLPHSWTYLPDLAAAMIAASELPPQGDRILFAPTNAPRTQREIATDYANAAGRPTPKVGRLPSWVVRLVGRVHAETGGIAEMLYMFERPLVMDSSASEAELGLAPTPWDVAVKTTVED</sequence>
<dbReference type="GO" id="GO:0004029">
    <property type="term" value="F:aldehyde dehydrogenase (NAD+) activity"/>
    <property type="evidence" value="ECO:0007669"/>
    <property type="project" value="TreeGrafter"/>
</dbReference>
<gene>
    <name evidence="2" type="ORF">FHP06_12520</name>
</gene>
<keyword evidence="3" id="KW-1185">Reference proteome</keyword>
<evidence type="ECO:0000313" key="2">
    <source>
        <dbReference type="EMBL" id="TXL57609.1"/>
    </source>
</evidence>
<dbReference type="Pfam" id="PF01370">
    <property type="entry name" value="Epimerase"/>
    <property type="match status" value="1"/>
</dbReference>
<protein>
    <submittedName>
        <fullName evidence="2">NAD-dependent epimerase/dehydratase family protein</fullName>
    </submittedName>
</protein>
<dbReference type="OrthoDB" id="8205493at2"/>
<dbReference type="InterPro" id="IPR036291">
    <property type="entry name" value="NAD(P)-bd_dom_sf"/>
</dbReference>